<evidence type="ECO:0000313" key="5">
    <source>
        <dbReference type="Proteomes" id="UP000422221"/>
    </source>
</evidence>
<dbReference type="PRINTS" id="PR01415">
    <property type="entry name" value="ANKYRIN"/>
</dbReference>
<dbReference type="Pfam" id="PF12796">
    <property type="entry name" value="Ank_2"/>
    <property type="match status" value="2"/>
</dbReference>
<feature type="repeat" description="ANK" evidence="3">
    <location>
        <begin position="152"/>
        <end position="184"/>
    </location>
</feature>
<dbReference type="PROSITE" id="PS50088">
    <property type="entry name" value="ANK_REPEAT"/>
    <property type="match status" value="4"/>
</dbReference>
<feature type="repeat" description="ANK" evidence="3">
    <location>
        <begin position="19"/>
        <end position="51"/>
    </location>
</feature>
<comment type="caution">
    <text evidence="4">The sequence shown here is derived from an EMBL/GenBank/DDBJ whole genome shotgun (WGS) entry which is preliminary data.</text>
</comment>
<feature type="repeat" description="ANK" evidence="3">
    <location>
        <begin position="119"/>
        <end position="151"/>
    </location>
</feature>
<name>A0A7J4XLQ4_9BACE</name>
<protein>
    <submittedName>
        <fullName evidence="4">Ankyrin repeat domain-containing protein</fullName>
    </submittedName>
</protein>
<proteinExistence type="predicted"/>
<keyword evidence="2 3" id="KW-0040">ANK repeat</keyword>
<dbReference type="SMART" id="SM00248">
    <property type="entry name" value="ANK"/>
    <property type="match status" value="5"/>
</dbReference>
<dbReference type="PANTHER" id="PTHR24201">
    <property type="entry name" value="ANK_REP_REGION DOMAIN-CONTAINING PROTEIN"/>
    <property type="match status" value="1"/>
</dbReference>
<feature type="repeat" description="ANK" evidence="3">
    <location>
        <begin position="86"/>
        <end position="118"/>
    </location>
</feature>
<dbReference type="InterPro" id="IPR036770">
    <property type="entry name" value="Ankyrin_rpt-contain_sf"/>
</dbReference>
<dbReference type="SUPFAM" id="SSF48403">
    <property type="entry name" value="Ankyrin repeat"/>
    <property type="match status" value="1"/>
</dbReference>
<dbReference type="EMBL" id="VWMK01000004">
    <property type="protein sequence ID" value="KAA3767906.1"/>
    <property type="molecule type" value="Genomic_DNA"/>
</dbReference>
<reference evidence="4 5" key="1">
    <citation type="journal article" date="2019" name="Nat. Med.">
        <title>A library of human gut bacterial isolates paired with longitudinal multiomics data enables mechanistic microbiome research.</title>
        <authorList>
            <person name="Poyet M."/>
            <person name="Groussin M."/>
            <person name="Gibbons S.M."/>
            <person name="Avila-Pacheco J."/>
            <person name="Jiang X."/>
            <person name="Kearney S.M."/>
            <person name="Perrotta A.R."/>
            <person name="Berdy B."/>
            <person name="Zhao S."/>
            <person name="Lieberman T.D."/>
            <person name="Swanson P.K."/>
            <person name="Smith M."/>
            <person name="Roesemann S."/>
            <person name="Alexander J.E."/>
            <person name="Rich S.A."/>
            <person name="Livny J."/>
            <person name="Vlamakis H."/>
            <person name="Clish C."/>
            <person name="Bullock K."/>
            <person name="Deik A."/>
            <person name="Scott J."/>
            <person name="Pierce K.A."/>
            <person name="Xavier R.J."/>
            <person name="Alm E.J."/>
        </authorList>
    </citation>
    <scope>NUCLEOTIDE SEQUENCE [LARGE SCALE GENOMIC DNA]</scope>
    <source>
        <strain evidence="4 5">BIOML-A10</strain>
    </source>
</reference>
<organism evidence="4 5">
    <name type="scientific">Bacteroides salyersiae</name>
    <dbReference type="NCBI Taxonomy" id="291644"/>
    <lineage>
        <taxon>Bacteria</taxon>
        <taxon>Pseudomonadati</taxon>
        <taxon>Bacteroidota</taxon>
        <taxon>Bacteroidia</taxon>
        <taxon>Bacteroidales</taxon>
        <taxon>Bacteroidaceae</taxon>
        <taxon>Bacteroides</taxon>
    </lineage>
</organism>
<dbReference type="AlphaFoldDB" id="A0A7J4XLQ4"/>
<dbReference type="InterPro" id="IPR002110">
    <property type="entry name" value="Ankyrin_rpt"/>
</dbReference>
<gene>
    <name evidence="4" type="ORF">F3F73_05795</name>
</gene>
<keyword evidence="1" id="KW-0677">Repeat</keyword>
<dbReference type="Gene3D" id="1.25.40.20">
    <property type="entry name" value="Ankyrin repeat-containing domain"/>
    <property type="match status" value="2"/>
</dbReference>
<accession>A0A7J4XLQ4</accession>
<sequence>MKDSTKSLITLGINSQNENGDTPLMLSIYDSDLETVKQLLEQGADVQIENNSGETVLFGAANQEDMKILSAIIDTKIDLNHQEKYYKQTALFTPAEVGHTTALRLLLKAGADPNIKDKGGFTPLQWAAQEKQLSAMKTLISFGADVNCKSKKGITPLMSASIVGFYKGVELLLSAGADVNIQDKKGNTAITFSEENKYSKIIKVLQEVANKQHTA</sequence>
<evidence type="ECO:0000313" key="4">
    <source>
        <dbReference type="EMBL" id="KAA3767906.1"/>
    </source>
</evidence>
<dbReference type="Proteomes" id="UP000422221">
    <property type="component" value="Unassembled WGS sequence"/>
</dbReference>
<evidence type="ECO:0000256" key="1">
    <source>
        <dbReference type="ARBA" id="ARBA00022737"/>
    </source>
</evidence>
<dbReference type="PROSITE" id="PS50297">
    <property type="entry name" value="ANK_REP_REGION"/>
    <property type="match status" value="4"/>
</dbReference>
<evidence type="ECO:0000256" key="2">
    <source>
        <dbReference type="ARBA" id="ARBA00023043"/>
    </source>
</evidence>
<dbReference type="InterPro" id="IPR050776">
    <property type="entry name" value="Ank_Repeat/CDKN_Inhibitor"/>
</dbReference>
<evidence type="ECO:0000256" key="3">
    <source>
        <dbReference type="PROSITE-ProRule" id="PRU00023"/>
    </source>
</evidence>
<dbReference type="RefSeq" id="WP_130058435.1">
    <property type="nucleotide sequence ID" value="NZ_RCXT01000003.1"/>
</dbReference>